<protein>
    <submittedName>
        <fullName evidence="2">Uncharacterized protein</fullName>
    </submittedName>
</protein>
<dbReference type="AlphaFoldDB" id="A0A8J3B8W0"/>
<gene>
    <name evidence="2" type="ORF">GCM10010123_12630</name>
</gene>
<name>A0A8J3B8W0_9ACTN</name>
<dbReference type="EMBL" id="BMQB01000002">
    <property type="protein sequence ID" value="GGJ84452.1"/>
    <property type="molecule type" value="Genomic_DNA"/>
</dbReference>
<dbReference type="InterPro" id="IPR008928">
    <property type="entry name" value="6-hairpin_glycosidase_sf"/>
</dbReference>
<reference evidence="2" key="1">
    <citation type="journal article" date="2014" name="Int. J. Syst. Evol. Microbiol.">
        <title>Complete genome sequence of Corynebacterium casei LMG S-19264T (=DSM 44701T), isolated from a smear-ripened cheese.</title>
        <authorList>
            <consortium name="US DOE Joint Genome Institute (JGI-PGF)"/>
            <person name="Walter F."/>
            <person name="Albersmeier A."/>
            <person name="Kalinowski J."/>
            <person name="Ruckert C."/>
        </authorList>
    </citation>
    <scope>NUCLEOTIDE SEQUENCE</scope>
    <source>
        <strain evidence="2">JCM 3090</strain>
    </source>
</reference>
<comment type="caution">
    <text evidence="2">The sequence shown here is derived from an EMBL/GenBank/DDBJ whole genome shotgun (WGS) entry which is preliminary data.</text>
</comment>
<reference evidence="2" key="2">
    <citation type="submission" date="2020-09" db="EMBL/GenBank/DDBJ databases">
        <authorList>
            <person name="Sun Q."/>
            <person name="Ohkuma M."/>
        </authorList>
    </citation>
    <scope>NUCLEOTIDE SEQUENCE</scope>
    <source>
        <strain evidence="2">JCM 3090</strain>
    </source>
</reference>
<dbReference type="Proteomes" id="UP000649739">
    <property type="component" value="Unassembled WGS sequence"/>
</dbReference>
<proteinExistence type="predicted"/>
<dbReference type="RefSeq" id="WP_189169085.1">
    <property type="nucleotide sequence ID" value="NZ_BMQB01000002.1"/>
</dbReference>
<feature type="signal peptide" evidence="1">
    <location>
        <begin position="1"/>
        <end position="22"/>
    </location>
</feature>
<evidence type="ECO:0000313" key="3">
    <source>
        <dbReference type="Proteomes" id="UP000649739"/>
    </source>
</evidence>
<dbReference type="GO" id="GO:0005975">
    <property type="term" value="P:carbohydrate metabolic process"/>
    <property type="evidence" value="ECO:0007669"/>
    <property type="project" value="InterPro"/>
</dbReference>
<organism evidence="2 3">
    <name type="scientific">Pilimelia anulata</name>
    <dbReference type="NCBI Taxonomy" id="53371"/>
    <lineage>
        <taxon>Bacteria</taxon>
        <taxon>Bacillati</taxon>
        <taxon>Actinomycetota</taxon>
        <taxon>Actinomycetes</taxon>
        <taxon>Micromonosporales</taxon>
        <taxon>Micromonosporaceae</taxon>
        <taxon>Pilimelia</taxon>
    </lineage>
</organism>
<keyword evidence="1" id="KW-0732">Signal</keyword>
<keyword evidence="3" id="KW-1185">Reference proteome</keyword>
<feature type="chain" id="PRO_5039203217" evidence="1">
    <location>
        <begin position="23"/>
        <end position="468"/>
    </location>
</feature>
<accession>A0A8J3B8W0</accession>
<evidence type="ECO:0000313" key="2">
    <source>
        <dbReference type="EMBL" id="GGJ84452.1"/>
    </source>
</evidence>
<evidence type="ECO:0000256" key="1">
    <source>
        <dbReference type="SAM" id="SignalP"/>
    </source>
</evidence>
<sequence length="468" mass="48526">MDKRAVAAVTTLAALAGITVVAGTAPTTPEPAAAPPAEPPPSTIARWRPLAARAPVRPVLAGQSTIALPTDGAYPVRRLPWSRRSAVADRVTTAFPARTVTGVCTDPDLGPGGDALAAARCGQAMWNNHRLTGAQTWLDQAVVQGEWLLARHRGYGEAWFHPRTVRGTGGRPSIRYSGLVQGEALTLFARLAGTTAQPRWRAAAEGTFAALLVPPRPGRPATGTLRAGRLWLDAEPDPAAALERHIEALTGAYELWRVTADPRALRVVRAALSTVHGVLAADRGLATAALTPHLLYLAELTGRVGFGLAAARAWTGAGGTGGTVLLRGAVPGYVLRGGRPVRAGTVRFSPAARVPLAWRGRVPGSAAVWLRVRGGPLRGRFVPELPGTAYVRGALAPLDLRPTVTVGVRKGTRLLAGGHAGVTAGGTARATARATIDRVATIGGTPCGRLAGGQPHAGRWIALSLVTA</sequence>
<dbReference type="SUPFAM" id="SSF48208">
    <property type="entry name" value="Six-hairpin glycosidases"/>
    <property type="match status" value="1"/>
</dbReference>